<evidence type="ECO:0000313" key="3">
    <source>
        <dbReference type="EMBL" id="GEN64131.1"/>
    </source>
</evidence>
<dbReference type="Gene3D" id="3.20.20.190">
    <property type="entry name" value="Phosphatidylinositol (PI) phosphodiesterase"/>
    <property type="match status" value="1"/>
</dbReference>
<dbReference type="EMBL" id="BJYG01000034">
    <property type="protein sequence ID" value="GEN64131.1"/>
    <property type="molecule type" value="Genomic_DNA"/>
</dbReference>
<dbReference type="SUPFAM" id="SSF51695">
    <property type="entry name" value="PLC-like phosphodiesterases"/>
    <property type="match status" value="1"/>
</dbReference>
<dbReference type="Pfam" id="PF03009">
    <property type="entry name" value="GDPD"/>
    <property type="match status" value="1"/>
</dbReference>
<dbReference type="AlphaFoldDB" id="A0A511XMG5"/>
<dbReference type="GO" id="GO:0005886">
    <property type="term" value="C:plasma membrane"/>
    <property type="evidence" value="ECO:0007669"/>
    <property type="project" value="TreeGrafter"/>
</dbReference>
<keyword evidence="1" id="KW-0732">Signal</keyword>
<keyword evidence="4" id="KW-1185">Reference proteome</keyword>
<dbReference type="GO" id="GO:0006644">
    <property type="term" value="P:phospholipid metabolic process"/>
    <property type="evidence" value="ECO:0007669"/>
    <property type="project" value="TreeGrafter"/>
</dbReference>
<sequence>MRNRKLRVGARIALAFCMLSPVGSAFATDLTRRIADPEGGPVVVAHRGCHNAAPWRGLSEASENSFDALDHCVALGVDVMETDVRRTRDGALVMIHDATVDRVTDGHGRVSDLTLAAIGKLHLRENEGGPGAALTNRTIPTLAEMLARAGTKIVLNLDVKDAIYAEVIAAVVEAGAADRVIVKTGAGVNSPSLAGLPPYNRVPFMPILSSGDESGSDLVRIVRQQGSGTRKVVGYEVPRMPAAVLPALAAEARFQHVRLWNNTLWDGFIGTGRGDIEGLRDPDAVWGWLIRSGVSMIQTDEPEALLRFLHRDRAH</sequence>
<dbReference type="RefSeq" id="WP_198912626.1">
    <property type="nucleotide sequence ID" value="NZ_BJYG01000034.1"/>
</dbReference>
<dbReference type="InterPro" id="IPR017946">
    <property type="entry name" value="PLC-like_Pdiesterase_TIM-brl"/>
</dbReference>
<gene>
    <name evidence="3" type="primary">glpQ_2</name>
    <name evidence="3" type="ORF">AOE01nite_23550</name>
</gene>
<protein>
    <submittedName>
        <fullName evidence="3">Glycerophosphodiester phosphodiesterase</fullName>
    </submittedName>
</protein>
<reference evidence="3 4" key="1">
    <citation type="submission" date="2019-07" db="EMBL/GenBank/DDBJ databases">
        <title>Whole genome shotgun sequence of Acetobacter oeni NBRC 105207.</title>
        <authorList>
            <person name="Hosoyama A."/>
            <person name="Uohara A."/>
            <person name="Ohji S."/>
            <person name="Ichikawa N."/>
        </authorList>
    </citation>
    <scope>NUCLEOTIDE SEQUENCE [LARGE SCALE GENOMIC DNA]</scope>
    <source>
        <strain evidence="3 4">NBRC 105207</strain>
    </source>
</reference>
<organism evidence="3 4">
    <name type="scientific">Acetobacter oeni</name>
    <dbReference type="NCBI Taxonomy" id="304077"/>
    <lineage>
        <taxon>Bacteria</taxon>
        <taxon>Pseudomonadati</taxon>
        <taxon>Pseudomonadota</taxon>
        <taxon>Alphaproteobacteria</taxon>
        <taxon>Acetobacterales</taxon>
        <taxon>Acetobacteraceae</taxon>
        <taxon>Acetobacter</taxon>
    </lineage>
</organism>
<dbReference type="Pfam" id="PF16387">
    <property type="entry name" value="DUF4996"/>
    <property type="match status" value="1"/>
</dbReference>
<proteinExistence type="predicted"/>
<dbReference type="PANTHER" id="PTHR46320">
    <property type="entry name" value="GLYCEROPHOSPHODIESTER PHOSPHODIESTERASE 1"/>
    <property type="match status" value="1"/>
</dbReference>
<feature type="signal peptide" evidence="1">
    <location>
        <begin position="1"/>
        <end position="27"/>
    </location>
</feature>
<accession>A0A511XMG5</accession>
<evidence type="ECO:0000256" key="1">
    <source>
        <dbReference type="SAM" id="SignalP"/>
    </source>
</evidence>
<dbReference type="InterPro" id="IPR030395">
    <property type="entry name" value="GP_PDE_dom"/>
</dbReference>
<dbReference type="GO" id="GO:0008889">
    <property type="term" value="F:glycerophosphodiester phosphodiesterase activity"/>
    <property type="evidence" value="ECO:0007669"/>
    <property type="project" value="TreeGrafter"/>
</dbReference>
<feature type="chain" id="PRO_5022118104" evidence="1">
    <location>
        <begin position="28"/>
        <end position="315"/>
    </location>
</feature>
<dbReference type="Proteomes" id="UP000321746">
    <property type="component" value="Unassembled WGS sequence"/>
</dbReference>
<dbReference type="InterPro" id="IPR032160">
    <property type="entry name" value="DUF4996"/>
</dbReference>
<evidence type="ECO:0000259" key="2">
    <source>
        <dbReference type="PROSITE" id="PS51704"/>
    </source>
</evidence>
<evidence type="ECO:0000313" key="4">
    <source>
        <dbReference type="Proteomes" id="UP000321746"/>
    </source>
</evidence>
<dbReference type="PROSITE" id="PS51704">
    <property type="entry name" value="GP_PDE"/>
    <property type="match status" value="1"/>
</dbReference>
<comment type="caution">
    <text evidence="3">The sequence shown here is derived from an EMBL/GenBank/DDBJ whole genome shotgun (WGS) entry which is preliminary data.</text>
</comment>
<feature type="domain" description="GP-PDE" evidence="2">
    <location>
        <begin position="41"/>
        <end position="309"/>
    </location>
</feature>
<name>A0A511XMG5_9PROT</name>
<dbReference type="GO" id="GO:0006580">
    <property type="term" value="P:ethanolamine metabolic process"/>
    <property type="evidence" value="ECO:0007669"/>
    <property type="project" value="TreeGrafter"/>
</dbReference>
<dbReference type="GO" id="GO:0070291">
    <property type="term" value="P:N-acylethanolamine metabolic process"/>
    <property type="evidence" value="ECO:0007669"/>
    <property type="project" value="TreeGrafter"/>
</dbReference>
<dbReference type="CDD" id="cd08566">
    <property type="entry name" value="GDPD_AtGDE_like"/>
    <property type="match status" value="1"/>
</dbReference>
<dbReference type="PANTHER" id="PTHR46320:SF1">
    <property type="entry name" value="GLYCEROPHOSPHODIESTER PHOSPHODIESTERASE 1"/>
    <property type="match status" value="1"/>
</dbReference>